<dbReference type="GeneID" id="5144220"/>
<protein>
    <submittedName>
        <fullName evidence="2">Metal-dependent phosphohydrolase (HD superfamily)</fullName>
    </submittedName>
</protein>
<evidence type="ECO:0000313" key="2">
    <source>
        <dbReference type="EMBL" id="CAJ38152.1"/>
    </source>
</evidence>
<dbReference type="PATRIC" id="fig|351160.9.peg.120"/>
<dbReference type="eggNOG" id="arCOG04430">
    <property type="taxonomic scope" value="Archaea"/>
</dbReference>
<dbReference type="PANTHER" id="PTHR11373">
    <property type="entry name" value="DEOXYNUCLEOSIDE TRIPHOSPHATE TRIPHOSPHOHYDROLASE"/>
    <property type="match status" value="1"/>
</dbReference>
<dbReference type="GO" id="GO:0008832">
    <property type="term" value="F:dGTPase activity"/>
    <property type="evidence" value="ECO:0007669"/>
    <property type="project" value="TreeGrafter"/>
</dbReference>
<dbReference type="SMART" id="SM00471">
    <property type="entry name" value="HDc"/>
    <property type="match status" value="1"/>
</dbReference>
<evidence type="ECO:0000259" key="1">
    <source>
        <dbReference type="PROSITE" id="PS51831"/>
    </source>
</evidence>
<dbReference type="PANTHER" id="PTHR11373:SF4">
    <property type="entry name" value="DEOXYNUCLEOSIDE TRIPHOSPHATE TRIPHOSPHOHYDROLASE SAMHD1"/>
    <property type="match status" value="1"/>
</dbReference>
<dbReference type="CDD" id="cd00077">
    <property type="entry name" value="HDc"/>
    <property type="match status" value="1"/>
</dbReference>
<dbReference type="STRING" id="351160.RRC451"/>
<dbReference type="SUPFAM" id="SSF109604">
    <property type="entry name" value="HD-domain/PDEase-like"/>
    <property type="match status" value="1"/>
</dbReference>
<dbReference type="Pfam" id="PF01966">
    <property type="entry name" value="HD"/>
    <property type="match status" value="1"/>
</dbReference>
<dbReference type="OrthoDB" id="8895at2157"/>
<dbReference type="InterPro" id="IPR003607">
    <property type="entry name" value="HD/PDEase_dom"/>
</dbReference>
<dbReference type="KEGG" id="rci:RRC451"/>
<dbReference type="InterPro" id="IPR006674">
    <property type="entry name" value="HD_domain"/>
</dbReference>
<dbReference type="RefSeq" id="WP_012034440.1">
    <property type="nucleotide sequence ID" value="NC_009464.1"/>
</dbReference>
<dbReference type="PROSITE" id="PS51831">
    <property type="entry name" value="HD"/>
    <property type="match status" value="1"/>
</dbReference>
<evidence type="ECO:0000313" key="3">
    <source>
        <dbReference type="Proteomes" id="UP000000663"/>
    </source>
</evidence>
<dbReference type="AlphaFoldDB" id="Q0W0E1"/>
<dbReference type="Pfam" id="PF19276">
    <property type="entry name" value="HD_assoc_2"/>
    <property type="match status" value="1"/>
</dbReference>
<feature type="domain" description="HD" evidence="1">
    <location>
        <begin position="50"/>
        <end position="158"/>
    </location>
</feature>
<dbReference type="EMBL" id="AM114193">
    <property type="protein sequence ID" value="CAJ38152.1"/>
    <property type="molecule type" value="Genomic_DNA"/>
</dbReference>
<reference evidence="2 3" key="1">
    <citation type="journal article" date="2006" name="Science">
        <title>Genome of rice cluster I archaea -- the key methane producers in the rice rhizosphere.</title>
        <authorList>
            <person name="Erkel C."/>
            <person name="Kube M."/>
            <person name="Reinhardt R."/>
            <person name="Liesack W."/>
        </authorList>
    </citation>
    <scope>NUCLEOTIDE SEQUENCE [LARGE SCALE GENOMIC DNA]</scope>
    <source>
        <strain evidence="3">DSM 22066 / NBRC 105507 / MRE50</strain>
    </source>
</reference>
<dbReference type="GO" id="GO:0006203">
    <property type="term" value="P:dGTP catabolic process"/>
    <property type="evidence" value="ECO:0007669"/>
    <property type="project" value="TreeGrafter"/>
</dbReference>
<accession>Q0W0E1</accession>
<dbReference type="Gene3D" id="1.10.3210.10">
    <property type="entry name" value="Hypothetical protein af1432"/>
    <property type="match status" value="1"/>
</dbReference>
<proteinExistence type="predicted"/>
<gene>
    <name evidence="2" type="ORF">RRC451</name>
</gene>
<name>Q0W0E1_METAR</name>
<keyword evidence="3" id="KW-1185">Reference proteome</keyword>
<dbReference type="InterPro" id="IPR045509">
    <property type="entry name" value="HD_assoc_2"/>
</dbReference>
<dbReference type="InterPro" id="IPR050135">
    <property type="entry name" value="dGTPase-like"/>
</dbReference>
<dbReference type="Proteomes" id="UP000000663">
    <property type="component" value="Chromosome"/>
</dbReference>
<sequence>MSPIRDPIHGYIEILPSIEKLLDTKIVQRLRNVKQLGWTNLAYPGANHTRFEHSLGTYYLAGRLAANLDEQEKAEIEVAALLHDIGHGPYSHDCEDVLERYTRRDHADVKFLLERPEIASILEEQGMKPATIASHIKGETRISQIVNGTLDVDRMDYILRDAYYTGVSYGIVDVEHLLRHLGFRDNSLVLYQRGLKSAEALLMSRFLMYPSVYNHHVGRIAGAMFVNALETAIDAGMINPFDLQLMDDYELNVKMRSMQGYPGEIIRRLNQRELFKRALFVGFESVDRNIVRYSSVHRDAEVEIARLAGIDRGYVLVDIPKVPDFKERNMKVLTENDQLKYLDSVSNLARIMESSYTDDWRMGVYTLPEYREKVGQIARDYFNVEKVPKQSKLEIA</sequence>
<organism evidence="2 3">
    <name type="scientific">Methanocella arvoryzae (strain DSM 22066 / NBRC 105507 / MRE50)</name>
    <dbReference type="NCBI Taxonomy" id="351160"/>
    <lineage>
        <taxon>Archaea</taxon>
        <taxon>Methanobacteriati</taxon>
        <taxon>Methanobacteriota</taxon>
        <taxon>Stenosarchaea group</taxon>
        <taxon>Methanomicrobia</taxon>
        <taxon>Methanocellales</taxon>
        <taxon>Methanocellaceae</taxon>
        <taxon>Methanocella</taxon>
    </lineage>
</organism>